<protein>
    <submittedName>
        <fullName evidence="2">Uncharacterized protein</fullName>
    </submittedName>
</protein>
<accession>A0ABT1H3L8</accession>
<keyword evidence="3" id="KW-1185">Reference proteome</keyword>
<keyword evidence="1" id="KW-1133">Transmembrane helix</keyword>
<evidence type="ECO:0000313" key="2">
    <source>
        <dbReference type="EMBL" id="MCP2161839.1"/>
    </source>
</evidence>
<organism evidence="2 3">
    <name type="scientific">Williamsia serinedens</name>
    <dbReference type="NCBI Taxonomy" id="391736"/>
    <lineage>
        <taxon>Bacteria</taxon>
        <taxon>Bacillati</taxon>
        <taxon>Actinomycetota</taxon>
        <taxon>Actinomycetes</taxon>
        <taxon>Mycobacteriales</taxon>
        <taxon>Nocardiaceae</taxon>
        <taxon>Williamsia</taxon>
    </lineage>
</organism>
<dbReference type="EMBL" id="JAMTCG010000005">
    <property type="protein sequence ID" value="MCP2161839.1"/>
    <property type="molecule type" value="Genomic_DNA"/>
</dbReference>
<feature type="transmembrane region" description="Helical" evidence="1">
    <location>
        <begin position="59"/>
        <end position="80"/>
    </location>
</feature>
<evidence type="ECO:0000313" key="3">
    <source>
        <dbReference type="Proteomes" id="UP001205740"/>
    </source>
</evidence>
<dbReference type="Proteomes" id="UP001205740">
    <property type="component" value="Unassembled WGS sequence"/>
</dbReference>
<comment type="caution">
    <text evidence="2">The sequence shown here is derived from an EMBL/GenBank/DDBJ whole genome shotgun (WGS) entry which is preliminary data.</text>
</comment>
<dbReference type="RefSeq" id="WP_253655412.1">
    <property type="nucleotide sequence ID" value="NZ_BAAAOE010000001.1"/>
</dbReference>
<reference evidence="2 3" key="1">
    <citation type="submission" date="2022-06" db="EMBL/GenBank/DDBJ databases">
        <title>Genomic Encyclopedia of Archaeal and Bacterial Type Strains, Phase II (KMG-II): from individual species to whole genera.</title>
        <authorList>
            <person name="Goeker M."/>
        </authorList>
    </citation>
    <scope>NUCLEOTIDE SEQUENCE [LARGE SCALE GENOMIC DNA]</scope>
    <source>
        <strain evidence="2 3">DSM 45037</strain>
    </source>
</reference>
<keyword evidence="1" id="KW-0472">Membrane</keyword>
<name>A0ABT1H3L8_9NOCA</name>
<proteinExistence type="predicted"/>
<sequence>MTRQRLLVGVTLVVGLLLVAATVWLSVTSVQTAAYPPLQLDGRTVAGAYSLTEVRGDRVGAATVCAVAAVAALAWCASAIRAASRR</sequence>
<keyword evidence="1" id="KW-0812">Transmembrane</keyword>
<evidence type="ECO:0000256" key="1">
    <source>
        <dbReference type="SAM" id="Phobius"/>
    </source>
</evidence>
<gene>
    <name evidence="2" type="ORF">LX12_003038</name>
</gene>